<dbReference type="RefSeq" id="WP_165227767.1">
    <property type="nucleotide sequence ID" value="NZ_CP049257.1"/>
</dbReference>
<reference evidence="3 4" key="1">
    <citation type="submission" date="2020-02" db="EMBL/GenBank/DDBJ databases">
        <title>Full genome sequence of Nocardioides sp. R-3366.</title>
        <authorList>
            <person name="Im W.-T."/>
        </authorList>
    </citation>
    <scope>NUCLEOTIDE SEQUENCE [LARGE SCALE GENOMIC DNA]</scope>
    <source>
        <strain evidence="3 4">R-3366</strain>
    </source>
</reference>
<dbReference type="KEGG" id="nano:G5V58_00385"/>
<name>A0A6G6W887_9ACTN</name>
<dbReference type="Pfam" id="PF26571">
    <property type="entry name" value="VldE"/>
    <property type="match status" value="1"/>
</dbReference>
<feature type="signal peptide" evidence="1">
    <location>
        <begin position="1"/>
        <end position="27"/>
    </location>
</feature>
<accession>A0A6G6W887</accession>
<feature type="domain" description="ARB-07466-like C-terminal" evidence="2">
    <location>
        <begin position="58"/>
        <end position="158"/>
    </location>
</feature>
<protein>
    <recommendedName>
        <fullName evidence="2">ARB-07466-like C-terminal domain-containing protein</fullName>
    </recommendedName>
</protein>
<evidence type="ECO:0000259" key="2">
    <source>
        <dbReference type="Pfam" id="PF26571"/>
    </source>
</evidence>
<dbReference type="AlphaFoldDB" id="A0A6G6W887"/>
<evidence type="ECO:0000313" key="3">
    <source>
        <dbReference type="EMBL" id="QIG41432.1"/>
    </source>
</evidence>
<dbReference type="EMBL" id="CP049257">
    <property type="protein sequence ID" value="QIG41432.1"/>
    <property type="molecule type" value="Genomic_DNA"/>
</dbReference>
<dbReference type="InterPro" id="IPR058593">
    <property type="entry name" value="ARB_07466-like_C"/>
</dbReference>
<feature type="chain" id="PRO_5026350868" description="ARB-07466-like C-terminal domain-containing protein" evidence="1">
    <location>
        <begin position="28"/>
        <end position="204"/>
    </location>
</feature>
<organism evidence="3 4">
    <name type="scientific">Nocardioides anomalus</name>
    <dbReference type="NCBI Taxonomy" id="2712223"/>
    <lineage>
        <taxon>Bacteria</taxon>
        <taxon>Bacillati</taxon>
        <taxon>Actinomycetota</taxon>
        <taxon>Actinomycetes</taxon>
        <taxon>Propionibacteriales</taxon>
        <taxon>Nocardioidaceae</taxon>
        <taxon>Nocardioides</taxon>
    </lineage>
</organism>
<evidence type="ECO:0000256" key="1">
    <source>
        <dbReference type="SAM" id="SignalP"/>
    </source>
</evidence>
<dbReference type="Proteomes" id="UP000502996">
    <property type="component" value="Chromosome"/>
</dbReference>
<proteinExistence type="predicted"/>
<sequence>MRSLLVGTVLALCAALLGLTVPAVVPAAVADVDGGGLPVEDYASYDPQTTCARQPKVGTVALGQWLVATYGGAGGAVNRPCSGSGTSEHKDGRAVDWTLDADDPADRKLAQQFLADAFATDAAGNPAALARRMGIMYVIWADHYYAAYRQFGKERYLSSSCRSTRRCSKTLRHRDHMHLSLSKAGAKALTSFYVDLVPGGGPLA</sequence>
<keyword evidence="4" id="KW-1185">Reference proteome</keyword>
<keyword evidence="1" id="KW-0732">Signal</keyword>
<gene>
    <name evidence="3" type="ORF">G5V58_00385</name>
</gene>
<evidence type="ECO:0000313" key="4">
    <source>
        <dbReference type="Proteomes" id="UP000502996"/>
    </source>
</evidence>